<sequence>MPPPRRMGEHSTPLFASRLLVLMRPTAMPRSPLSSVGMVPTANSTTTAMTSPNVRPRSADTMPPASSPASGRPWVAEMRIVPPLLLHELPAWS</sequence>
<feature type="compositionally biased region" description="Polar residues" evidence="1">
    <location>
        <begin position="41"/>
        <end position="53"/>
    </location>
</feature>
<evidence type="ECO:0000313" key="2">
    <source>
        <dbReference type="EMBL" id="AKH47106.1"/>
    </source>
</evidence>
<proteinExistence type="predicted"/>
<feature type="region of interest" description="Disordered" evidence="1">
    <location>
        <begin position="30"/>
        <end position="71"/>
    </location>
</feature>
<accession>A0A0F7L7U6</accession>
<protein>
    <submittedName>
        <fullName evidence="2">Uncharacterized protein</fullName>
    </submittedName>
</protein>
<name>A0A0F7L7U6_9VIRU</name>
<reference evidence="2" key="2">
    <citation type="submission" date="2015-03" db="EMBL/GenBank/DDBJ databases">
        <authorList>
            <person name="Chow C.-E.T."/>
            <person name="Winget D.M."/>
            <person name="White R.A.III."/>
            <person name="Hallam S.J."/>
            <person name="Suttle C.A."/>
        </authorList>
    </citation>
    <scope>NUCLEOTIDE SEQUENCE</scope>
    <source>
        <strain evidence="2">Anoxic2_5</strain>
    </source>
</reference>
<evidence type="ECO:0000256" key="1">
    <source>
        <dbReference type="SAM" id="MobiDB-lite"/>
    </source>
</evidence>
<organism evidence="2">
    <name type="scientific">uncultured marine virus</name>
    <dbReference type="NCBI Taxonomy" id="186617"/>
    <lineage>
        <taxon>Viruses</taxon>
        <taxon>environmental samples</taxon>
    </lineage>
</organism>
<reference evidence="2" key="1">
    <citation type="journal article" date="2015" name="Front. Microbiol.">
        <title>Combining genomic sequencing methods to explore viral diversity and reveal potential virus-host interactions.</title>
        <authorList>
            <person name="Chow C.E."/>
            <person name="Winget D.M."/>
            <person name="White R.A.III."/>
            <person name="Hallam S.J."/>
            <person name="Suttle C.A."/>
        </authorList>
    </citation>
    <scope>NUCLEOTIDE SEQUENCE</scope>
    <source>
        <strain evidence="2">Anoxic2_5</strain>
    </source>
</reference>
<dbReference type="EMBL" id="KR029589">
    <property type="protein sequence ID" value="AKH47106.1"/>
    <property type="molecule type" value="Genomic_DNA"/>
</dbReference>